<dbReference type="EMBL" id="NAJP01000120">
    <property type="protein sequence ID" value="TKA28242.1"/>
    <property type="molecule type" value="Genomic_DNA"/>
</dbReference>
<evidence type="ECO:0000313" key="2">
    <source>
        <dbReference type="EMBL" id="TKA28242.1"/>
    </source>
</evidence>
<proteinExistence type="predicted"/>
<dbReference type="AlphaFoldDB" id="A0A4U0U1A0"/>
<dbReference type="OrthoDB" id="3838527at2759"/>
<protein>
    <submittedName>
        <fullName evidence="2">Uncharacterized protein</fullName>
    </submittedName>
</protein>
<comment type="caution">
    <text evidence="2">The sequence shown here is derived from an EMBL/GenBank/DDBJ whole genome shotgun (WGS) entry which is preliminary data.</text>
</comment>
<feature type="region of interest" description="Disordered" evidence="1">
    <location>
        <begin position="293"/>
        <end position="328"/>
    </location>
</feature>
<dbReference type="Proteomes" id="UP000310066">
    <property type="component" value="Unassembled WGS sequence"/>
</dbReference>
<organism evidence="2 3">
    <name type="scientific">Friedmanniomyces endolithicus</name>
    <dbReference type="NCBI Taxonomy" id="329885"/>
    <lineage>
        <taxon>Eukaryota</taxon>
        <taxon>Fungi</taxon>
        <taxon>Dikarya</taxon>
        <taxon>Ascomycota</taxon>
        <taxon>Pezizomycotina</taxon>
        <taxon>Dothideomycetes</taxon>
        <taxon>Dothideomycetidae</taxon>
        <taxon>Mycosphaerellales</taxon>
        <taxon>Teratosphaeriaceae</taxon>
        <taxon>Friedmanniomyces</taxon>
    </lineage>
</organism>
<accession>A0A4U0U1A0</accession>
<gene>
    <name evidence="2" type="ORF">B0A54_16934</name>
</gene>
<evidence type="ECO:0000313" key="3">
    <source>
        <dbReference type="Proteomes" id="UP000310066"/>
    </source>
</evidence>
<dbReference type="STRING" id="329885.A0A4U0U1A0"/>
<sequence length="478" mass="54593">MYTNFRLSSDSRLNEVGAEDCLLHLFRKIHLSNGRPPTTLRDGYSLQERREELFDLLWTLRLVTRVDVSFELMEASLLWQFSFKRHVLQQRFLNDICDCFHKQNHLQEMEVDEDRDILDLTIYQSLLLKALYNFRRSWLPCPVPPVYLMESEGAFLDEKQPSRALIERPDAKTILQEFLESLEKLNNGLQKNLSLMERMEDAYEVFEVRDAEQRQGPSIIIKGSAVFYLALSAHRELMDLRVDLARRKGSHPVMDDSAGFDGASFDPIPSGPDNLDVFDDFWDKYWAEDPAGSTPVTAGGHYQPDAGQSAGDRCGSTEPQPSLLGESDGVLPATGIRYSIAWKAVLKTTRIGMNTEEDVSIAPGTYWDTTLRQKVENLLAEKYPLQDRPVPEDTIVSVSVNKRLEGNLTKHLSWQGTSSDGYRLGVFYEKQLIEILLQGGVKRGIALSFHNDITDWLPEYRRKIQSNGFYDRETPGSN</sequence>
<evidence type="ECO:0000256" key="1">
    <source>
        <dbReference type="SAM" id="MobiDB-lite"/>
    </source>
</evidence>
<reference evidence="2 3" key="1">
    <citation type="submission" date="2017-03" db="EMBL/GenBank/DDBJ databases">
        <title>Genomes of endolithic fungi from Antarctica.</title>
        <authorList>
            <person name="Coleine C."/>
            <person name="Masonjones S."/>
            <person name="Stajich J.E."/>
        </authorList>
    </citation>
    <scope>NUCLEOTIDE SEQUENCE [LARGE SCALE GENOMIC DNA]</scope>
    <source>
        <strain evidence="2 3">CCFEE 5311</strain>
    </source>
</reference>
<name>A0A4U0U1A0_9PEZI</name>